<feature type="transmembrane region" description="Helical" evidence="1">
    <location>
        <begin position="25"/>
        <end position="44"/>
    </location>
</feature>
<feature type="transmembrane region" description="Helical" evidence="1">
    <location>
        <begin position="179"/>
        <end position="198"/>
    </location>
</feature>
<gene>
    <name evidence="2" type="ORF">ACFSCY_12815</name>
</gene>
<dbReference type="Proteomes" id="UP001597145">
    <property type="component" value="Unassembled WGS sequence"/>
</dbReference>
<keyword evidence="1" id="KW-0472">Membrane</keyword>
<dbReference type="EMBL" id="JBHUCP010000007">
    <property type="protein sequence ID" value="MFD1530325.1"/>
    <property type="molecule type" value="Genomic_DNA"/>
</dbReference>
<organism evidence="2 3">
    <name type="scientific">Pseudonocardia aurantiaca</name>
    <dbReference type="NCBI Taxonomy" id="75290"/>
    <lineage>
        <taxon>Bacteria</taxon>
        <taxon>Bacillati</taxon>
        <taxon>Actinomycetota</taxon>
        <taxon>Actinomycetes</taxon>
        <taxon>Pseudonocardiales</taxon>
        <taxon>Pseudonocardiaceae</taxon>
        <taxon>Pseudonocardia</taxon>
    </lineage>
</organism>
<accession>A0ABW4FI68</accession>
<keyword evidence="3" id="KW-1185">Reference proteome</keyword>
<feature type="transmembrane region" description="Helical" evidence="1">
    <location>
        <begin position="64"/>
        <end position="86"/>
    </location>
</feature>
<feature type="transmembrane region" description="Helical" evidence="1">
    <location>
        <begin position="232"/>
        <end position="254"/>
    </location>
</feature>
<evidence type="ECO:0000313" key="2">
    <source>
        <dbReference type="EMBL" id="MFD1530325.1"/>
    </source>
</evidence>
<keyword evidence="1" id="KW-0812">Transmembrane</keyword>
<feature type="transmembrane region" description="Helical" evidence="1">
    <location>
        <begin position="107"/>
        <end position="130"/>
    </location>
</feature>
<feature type="transmembrane region" description="Helical" evidence="1">
    <location>
        <begin position="150"/>
        <end position="172"/>
    </location>
</feature>
<protein>
    <submittedName>
        <fullName evidence="2">Uncharacterized protein</fullName>
    </submittedName>
</protein>
<feature type="transmembrane region" description="Helical" evidence="1">
    <location>
        <begin position="304"/>
        <end position="327"/>
    </location>
</feature>
<comment type="caution">
    <text evidence="2">The sequence shown here is derived from an EMBL/GenBank/DDBJ whole genome shotgun (WGS) entry which is preliminary data.</text>
</comment>
<dbReference type="RefSeq" id="WP_343980190.1">
    <property type="nucleotide sequence ID" value="NZ_BAAAJG010000011.1"/>
</dbReference>
<name>A0ABW4FI68_9PSEU</name>
<feature type="transmembrane region" description="Helical" evidence="1">
    <location>
        <begin position="274"/>
        <end position="297"/>
    </location>
</feature>
<keyword evidence="1" id="KW-1133">Transmembrane helix</keyword>
<proteinExistence type="predicted"/>
<reference evidence="3" key="1">
    <citation type="journal article" date="2019" name="Int. J. Syst. Evol. Microbiol.">
        <title>The Global Catalogue of Microorganisms (GCM) 10K type strain sequencing project: providing services to taxonomists for standard genome sequencing and annotation.</title>
        <authorList>
            <consortium name="The Broad Institute Genomics Platform"/>
            <consortium name="The Broad Institute Genome Sequencing Center for Infectious Disease"/>
            <person name="Wu L."/>
            <person name="Ma J."/>
        </authorList>
    </citation>
    <scope>NUCLEOTIDE SEQUENCE [LARGE SCALE GENOMIC DNA]</scope>
    <source>
        <strain evidence="3">JCM 12165</strain>
    </source>
</reference>
<feature type="transmembrane region" description="Helical" evidence="1">
    <location>
        <begin position="204"/>
        <end position="225"/>
    </location>
</feature>
<evidence type="ECO:0000313" key="3">
    <source>
        <dbReference type="Proteomes" id="UP001597145"/>
    </source>
</evidence>
<sequence>MTETVALRRSAGAGATGKGFLARPWVPAGTLLLASASTLVGLAWDLQWHGDVGPDTFFTLPHLFIYAGSAVSGLVSLAVVLVATAATRSGRVVDNAVGGRRVAVFGVFQAPLGYLVSGVGSALFLLYGLWDEWWHGLYGFDAVIASPPHVGLLTSVMLAMLGSVMTCAAAAGQRWSTPALLASVTIFLGFSMVVLVALPPSGMVNGRTVTMALLSMTALSCVASFTRGLRAVLGTAAALLAVQVALAFFSPWATRLYAASEGLPLRDYTRGLPQMSMLMPAPLPLAACALALATLLTGRAGSPAVTFALGGALGGAALAATVPWQVLLFGVDRVVTGGAAQAGVTIVVGALLGAAGGLLGARLGRAMRLLVAGPAVREVV</sequence>
<evidence type="ECO:0000256" key="1">
    <source>
        <dbReference type="SAM" id="Phobius"/>
    </source>
</evidence>
<feature type="transmembrane region" description="Helical" evidence="1">
    <location>
        <begin position="339"/>
        <end position="361"/>
    </location>
</feature>